<protein>
    <submittedName>
        <fullName evidence="1">Uncharacterized protein</fullName>
    </submittedName>
</protein>
<dbReference type="EMBL" id="MSKM01000058">
    <property type="protein sequence ID" value="OLO51212.1"/>
    <property type="molecule type" value="Genomic_DNA"/>
</dbReference>
<accession>A0A1Q8VSX8</accession>
<evidence type="ECO:0000313" key="1">
    <source>
        <dbReference type="EMBL" id="OLO51212.1"/>
    </source>
</evidence>
<evidence type="ECO:0000313" key="2">
    <source>
        <dbReference type="Proteomes" id="UP000185772"/>
    </source>
</evidence>
<comment type="caution">
    <text evidence="1">The sequence shown here is derived from an EMBL/GenBank/DDBJ whole genome shotgun (WGS) entry which is preliminary data.</text>
</comment>
<sequence>MAGPGLRLGWLLEPVWVVRWAPWSAARWVLPLGLVLEKELLISQTREFISYFIEICCHKFKVFQ</sequence>
<dbReference type="AlphaFoldDB" id="A0A1Q8VSX8"/>
<gene>
    <name evidence="1" type="ORF">BKH27_12700</name>
</gene>
<name>A0A1Q8VSX8_9ACTO</name>
<organism evidence="1 2">
    <name type="scientific">Actinomyces oris</name>
    <dbReference type="NCBI Taxonomy" id="544580"/>
    <lineage>
        <taxon>Bacteria</taxon>
        <taxon>Bacillati</taxon>
        <taxon>Actinomycetota</taxon>
        <taxon>Actinomycetes</taxon>
        <taxon>Actinomycetales</taxon>
        <taxon>Actinomycetaceae</taxon>
        <taxon>Actinomyces</taxon>
    </lineage>
</organism>
<dbReference type="Proteomes" id="UP000185772">
    <property type="component" value="Unassembled WGS sequence"/>
</dbReference>
<reference evidence="1 2" key="1">
    <citation type="submission" date="2016-12" db="EMBL/GenBank/DDBJ databases">
        <title>Genomic comparison of strains in the 'Actinomyces naeslundii' group.</title>
        <authorList>
            <person name="Mughal S.R."/>
            <person name="Do T."/>
            <person name="Gilbert S.C."/>
            <person name="Witherden E.A."/>
            <person name="Didelot X."/>
            <person name="Beighton D."/>
        </authorList>
    </citation>
    <scope>NUCLEOTIDE SEQUENCE [LARGE SCALE GENOMIC DNA]</scope>
    <source>
        <strain evidence="1 2">MMRCO6-1</strain>
    </source>
</reference>
<proteinExistence type="predicted"/>